<evidence type="ECO:0000313" key="3">
    <source>
        <dbReference type="Proteomes" id="UP000249396"/>
    </source>
</evidence>
<feature type="region of interest" description="Disordered" evidence="1">
    <location>
        <begin position="1"/>
        <end position="22"/>
    </location>
</feature>
<proteinExistence type="predicted"/>
<comment type="caution">
    <text evidence="2">The sequence shown here is derived from an EMBL/GenBank/DDBJ whole genome shotgun (WGS) entry which is preliminary data.</text>
</comment>
<accession>A0A2W4T704</accession>
<reference evidence="2 3" key="1">
    <citation type="journal article" date="2018" name="Aquat. Microb. Ecol.">
        <title>Gammaproteobacterial methanotrophs dominate.</title>
        <authorList>
            <person name="Rissanen A.J."/>
            <person name="Saarenheimo J."/>
            <person name="Tiirola M."/>
            <person name="Peura S."/>
            <person name="Aalto S.L."/>
            <person name="Karvinen A."/>
            <person name="Nykanen H."/>
        </authorList>
    </citation>
    <scope>NUCLEOTIDE SEQUENCE [LARGE SCALE GENOMIC DNA]</scope>
    <source>
        <strain evidence="2">AMbin10</strain>
    </source>
</reference>
<organism evidence="2 3">
    <name type="scientific">Candidatus Methylumidiphilus alinenensis</name>
    <dbReference type="NCBI Taxonomy" id="2202197"/>
    <lineage>
        <taxon>Bacteria</taxon>
        <taxon>Pseudomonadati</taxon>
        <taxon>Pseudomonadota</taxon>
        <taxon>Gammaproteobacteria</taxon>
        <taxon>Methylococcales</taxon>
        <taxon>Candidatus Methylumidiphilus</taxon>
    </lineage>
</organism>
<dbReference type="EMBL" id="QJPH01000193">
    <property type="protein sequence ID" value="PZN83110.1"/>
    <property type="molecule type" value="Genomic_DNA"/>
</dbReference>
<dbReference type="Pfam" id="PF14357">
    <property type="entry name" value="DUF4404"/>
    <property type="match status" value="1"/>
</dbReference>
<dbReference type="InterPro" id="IPR025516">
    <property type="entry name" value="DUF4404"/>
</dbReference>
<protein>
    <submittedName>
        <fullName evidence="2">DUF4404 domain-containing protein</fullName>
    </submittedName>
</protein>
<gene>
    <name evidence="2" type="ORF">DM484_05110</name>
</gene>
<evidence type="ECO:0000256" key="1">
    <source>
        <dbReference type="SAM" id="MobiDB-lite"/>
    </source>
</evidence>
<dbReference type="Proteomes" id="UP000249396">
    <property type="component" value="Unassembled WGS sequence"/>
</dbReference>
<evidence type="ECO:0000313" key="2">
    <source>
        <dbReference type="EMBL" id="PZN83110.1"/>
    </source>
</evidence>
<sequence length="86" mass="9620">MSEQKINDALDALREEGDRLDSPEAKERLTNLVDNIEQNVDYTGLSVDHQDLVEDVKDAITHFEVEHPSITGLLNEVMMTLGNIGI</sequence>
<dbReference type="AlphaFoldDB" id="A0A2W4T704"/>
<name>A0A2W4T704_9GAMM</name>